<keyword evidence="7 13" id="KW-0472">Membrane</keyword>
<dbReference type="Pfam" id="PF00102">
    <property type="entry name" value="Y_phosphatase"/>
    <property type="match status" value="1"/>
</dbReference>
<evidence type="ECO:0000256" key="8">
    <source>
        <dbReference type="ARBA" id="ARBA00023170"/>
    </source>
</evidence>
<protein>
    <recommendedName>
        <fullName evidence="19">Receptor-type tyrosine-protein phosphatase N2</fullName>
    </recommendedName>
</protein>
<evidence type="ECO:0000256" key="6">
    <source>
        <dbReference type="ARBA" id="ARBA00023018"/>
    </source>
</evidence>
<evidence type="ECO:0000256" key="5">
    <source>
        <dbReference type="ARBA" id="ARBA00022989"/>
    </source>
</evidence>
<keyword evidence="8" id="KW-0675">Receptor</keyword>
<evidence type="ECO:0008006" key="19">
    <source>
        <dbReference type="Google" id="ProtNLM"/>
    </source>
</evidence>
<feature type="domain" description="Tyrosine specific protein phosphatases" evidence="16">
    <location>
        <begin position="823"/>
        <end position="895"/>
    </location>
</feature>
<evidence type="ECO:0000313" key="18">
    <source>
        <dbReference type="Proteomes" id="UP001152798"/>
    </source>
</evidence>
<dbReference type="InterPro" id="IPR000242">
    <property type="entry name" value="PTP_cat"/>
</dbReference>
<feature type="domain" description="Tyrosine-protein phosphatase" evidence="15">
    <location>
        <begin position="644"/>
        <end position="904"/>
    </location>
</feature>
<evidence type="ECO:0000256" key="12">
    <source>
        <dbReference type="SAM" id="MobiDB-lite"/>
    </source>
</evidence>
<dbReference type="AlphaFoldDB" id="A0A9P0HQ92"/>
<dbReference type="GO" id="GO:0004725">
    <property type="term" value="F:protein tyrosine phosphatase activity"/>
    <property type="evidence" value="ECO:0007669"/>
    <property type="project" value="InterPro"/>
</dbReference>
<dbReference type="Proteomes" id="UP001152798">
    <property type="component" value="Chromosome 6"/>
</dbReference>
<evidence type="ECO:0000256" key="10">
    <source>
        <dbReference type="ARBA" id="ARBA00023329"/>
    </source>
</evidence>
<dbReference type="InterPro" id="IPR033522">
    <property type="entry name" value="IA-2/IA-2_beta"/>
</dbReference>
<dbReference type="EMBL" id="OV725082">
    <property type="protein sequence ID" value="CAH1405516.1"/>
    <property type="molecule type" value="Genomic_DNA"/>
</dbReference>
<evidence type="ECO:0000256" key="14">
    <source>
        <dbReference type="SAM" id="SignalP"/>
    </source>
</evidence>
<dbReference type="FunFam" id="3.90.190.10:FF:000017">
    <property type="entry name" value="receptor-type tyrosine-protein phosphatase-like N isoform X2"/>
    <property type="match status" value="1"/>
</dbReference>
<dbReference type="GO" id="GO:0048666">
    <property type="term" value="P:neuron development"/>
    <property type="evidence" value="ECO:0007669"/>
    <property type="project" value="UniProtKB-ARBA"/>
</dbReference>
<dbReference type="InterPro" id="IPR029021">
    <property type="entry name" value="Prot-tyrosine_phosphatase-like"/>
</dbReference>
<dbReference type="PROSITE" id="PS50055">
    <property type="entry name" value="TYR_PHOSPHATASE_PTP"/>
    <property type="match status" value="1"/>
</dbReference>
<dbReference type="InterPro" id="IPR021613">
    <property type="entry name" value="Receptor_IA-2_dom"/>
</dbReference>
<feature type="transmembrane region" description="Helical" evidence="13">
    <location>
        <begin position="517"/>
        <end position="540"/>
    </location>
</feature>
<sequence>MGTFWPVLLHLIWALQGSTAGNIGCLFNEDLCEQVTEWCYDDGAFGRCMDTEDPTPASELFRHSLDEDDLGVLEAELQKLLERGYGWNHPHTQCILQGLLYDFQTGKPLEDLECDHLKEPELEAALNLPTEEELAYIRFTPSAGDPQSDFADEVYIPHPGDEDLEAPEMGSPPRPSPFRQLYNSPSNFRSGVEVRDLIAAVPGERERGKRNKIAGTYAALKSKLDNWPDDAGEEKDGDDLNFDPIEFTKYIQSALRPSYFFRTLPTTNLVAGIKNRNIADNNDEIEYEVEKERVMVADDDSRGYTEGGNVFQSGEDSLPDLLEKLNGAFGFKRRERLDVKKPGPPYDPAFQDDSTKESDVNKQQNKSNGQKEHINELFLQALKSKDWATKATEKKNIADVLSHPTDYDVIDTDYAYIEFKESIQSWNEGSHLLNSIAEILHLPNTTFAPPKVDRNELVFKVLTNEAGLNASEVAKKIDDYKNEIERKTGVKITATGIGYKHKWPQKMRLDGRSEHEVYVVGVVLVGVLAALALSAAVLYLTRKHGYKLKSHVKSEGEPMSKLYQVLTLQDLCRARMSTKTPGEKETAPSQRITSLSKESDKDSPSSRSSTSSWSEEPALTNMDVATGQMVLSYMEEHLKNKEMLDTEWTALCAYEADPCATTIAQRAENLQKNRYPHALPYDHARVVLNELSNITGSDYINASTITDHDPRNPAYIVTQGPLPHTAPDLWQMVWEQGCVAMVMLTRLGEADSPLCYHYWPEEGSEMYHVYEVHLVSEHIWCDDYLVRSFYLKNLKTGETRTVTQFHFLSWPEGGVPGTTKPLLEFRRKVNKSFRGRSCPIVVHCSDGVGRSGSYVLLDMVLNRIAKGAKEIDVGATLEHIRDQRGGAVATKQQFQFVLQAVADEVQAILKLLPQQP</sequence>
<dbReference type="InterPro" id="IPR003595">
    <property type="entry name" value="Tyr_Pase_cat"/>
</dbReference>
<dbReference type="Gene3D" id="3.30.70.2470">
    <property type="entry name" value="Protein-tyrosine phosphatase receptor IA-2 ectodomain"/>
    <property type="match status" value="1"/>
</dbReference>
<keyword evidence="2" id="KW-0597">Phosphoprotein</keyword>
<dbReference type="PANTHER" id="PTHR46106">
    <property type="entry name" value="IA-2 PROTEIN TYROSINE PHOSPHATASE, ISOFORM C"/>
    <property type="match status" value="1"/>
</dbReference>
<feature type="compositionally biased region" description="Low complexity" evidence="12">
    <location>
        <begin position="605"/>
        <end position="614"/>
    </location>
</feature>
<organism evidence="17 18">
    <name type="scientific">Nezara viridula</name>
    <name type="common">Southern green stink bug</name>
    <name type="synonym">Cimex viridulus</name>
    <dbReference type="NCBI Taxonomy" id="85310"/>
    <lineage>
        <taxon>Eukaryota</taxon>
        <taxon>Metazoa</taxon>
        <taxon>Ecdysozoa</taxon>
        <taxon>Arthropoda</taxon>
        <taxon>Hexapoda</taxon>
        <taxon>Insecta</taxon>
        <taxon>Pterygota</taxon>
        <taxon>Neoptera</taxon>
        <taxon>Paraneoptera</taxon>
        <taxon>Hemiptera</taxon>
        <taxon>Heteroptera</taxon>
        <taxon>Panheteroptera</taxon>
        <taxon>Pentatomomorpha</taxon>
        <taxon>Pentatomoidea</taxon>
        <taxon>Pentatomidae</taxon>
        <taxon>Pentatominae</taxon>
        <taxon>Nezara</taxon>
    </lineage>
</organism>
<dbReference type="GO" id="GO:0045202">
    <property type="term" value="C:synapse"/>
    <property type="evidence" value="ECO:0007669"/>
    <property type="project" value="UniProtKB-SubCell"/>
</dbReference>
<accession>A0A9P0HQ92</accession>
<dbReference type="SUPFAM" id="SSF52799">
    <property type="entry name" value="(Phosphotyrosine protein) phosphatases II"/>
    <property type="match status" value="1"/>
</dbReference>
<dbReference type="PROSITE" id="PS50056">
    <property type="entry name" value="TYR_PHOSPHATASE_2"/>
    <property type="match status" value="1"/>
</dbReference>
<dbReference type="PRINTS" id="PR00700">
    <property type="entry name" value="PRTYPHPHTASE"/>
</dbReference>
<keyword evidence="4 14" id="KW-0732">Signal</keyword>
<evidence type="ECO:0000256" key="9">
    <source>
        <dbReference type="ARBA" id="ARBA00023180"/>
    </source>
</evidence>
<dbReference type="PROSITE" id="PS00383">
    <property type="entry name" value="TYR_PHOSPHATASE_1"/>
    <property type="match status" value="1"/>
</dbReference>
<dbReference type="GO" id="GO:0051046">
    <property type="term" value="P:regulation of secretion"/>
    <property type="evidence" value="ECO:0007669"/>
    <property type="project" value="TreeGrafter"/>
</dbReference>
<dbReference type="InterPro" id="IPR000387">
    <property type="entry name" value="Tyr_Pase_dom"/>
</dbReference>
<dbReference type="GO" id="GO:0030658">
    <property type="term" value="C:transport vesicle membrane"/>
    <property type="evidence" value="ECO:0007669"/>
    <property type="project" value="UniProtKB-SubCell"/>
</dbReference>
<dbReference type="InterPro" id="IPR016130">
    <property type="entry name" value="Tyr_Pase_AS"/>
</dbReference>
<feature type="chain" id="PRO_5040306607" description="Receptor-type tyrosine-protein phosphatase N2" evidence="14">
    <location>
        <begin position="21"/>
        <end position="916"/>
    </location>
</feature>
<evidence type="ECO:0000259" key="16">
    <source>
        <dbReference type="PROSITE" id="PS50056"/>
    </source>
</evidence>
<evidence type="ECO:0000256" key="4">
    <source>
        <dbReference type="ARBA" id="ARBA00022729"/>
    </source>
</evidence>
<evidence type="ECO:0000313" key="17">
    <source>
        <dbReference type="EMBL" id="CAH1405516.1"/>
    </source>
</evidence>
<evidence type="ECO:0000256" key="2">
    <source>
        <dbReference type="ARBA" id="ARBA00022553"/>
    </source>
</evidence>
<comment type="subcellular location">
    <subcellularLocation>
        <location evidence="1">Cytoplasmic vesicle</location>
        <location evidence="1">Secretory vesicle membrane</location>
        <topology evidence="1">Single-pass type I membrane protein</topology>
    </subcellularLocation>
    <subcellularLocation>
        <location evidence="11">Synapse</location>
    </subcellularLocation>
</comment>
<evidence type="ECO:0000256" key="13">
    <source>
        <dbReference type="SAM" id="Phobius"/>
    </source>
</evidence>
<evidence type="ECO:0000256" key="7">
    <source>
        <dbReference type="ARBA" id="ARBA00023136"/>
    </source>
</evidence>
<keyword evidence="18" id="KW-1185">Reference proteome</keyword>
<keyword evidence="5 13" id="KW-1133">Transmembrane helix</keyword>
<dbReference type="SMART" id="SM00194">
    <property type="entry name" value="PTPc"/>
    <property type="match status" value="1"/>
</dbReference>
<evidence type="ECO:0000259" key="15">
    <source>
        <dbReference type="PROSITE" id="PS50055"/>
    </source>
</evidence>
<feature type="region of interest" description="Disordered" evidence="12">
    <location>
        <begin position="336"/>
        <end position="373"/>
    </location>
</feature>
<feature type="signal peptide" evidence="14">
    <location>
        <begin position="1"/>
        <end position="20"/>
    </location>
</feature>
<reference evidence="17" key="1">
    <citation type="submission" date="2022-01" db="EMBL/GenBank/DDBJ databases">
        <authorList>
            <person name="King R."/>
        </authorList>
    </citation>
    <scope>NUCLEOTIDE SEQUENCE</scope>
</reference>
<dbReference type="OrthoDB" id="9880441at2759"/>
<dbReference type="PANTHER" id="PTHR46106:SF4">
    <property type="entry name" value="IA-2 PROTEIN TYROSINE PHOSPHATASE, ISOFORM C"/>
    <property type="match status" value="1"/>
</dbReference>
<dbReference type="InterPro" id="IPR038112">
    <property type="entry name" value="Receptor_IA-2_ectodomain_sf"/>
</dbReference>
<keyword evidence="3 13" id="KW-0812">Transmembrane</keyword>
<dbReference type="GO" id="GO:0030141">
    <property type="term" value="C:secretory granule"/>
    <property type="evidence" value="ECO:0007669"/>
    <property type="project" value="InterPro"/>
</dbReference>
<keyword evidence="10" id="KW-0968">Cytoplasmic vesicle</keyword>
<feature type="region of interest" description="Disordered" evidence="12">
    <location>
        <begin position="578"/>
        <end position="619"/>
    </location>
</feature>
<evidence type="ECO:0000256" key="3">
    <source>
        <dbReference type="ARBA" id="ARBA00022692"/>
    </source>
</evidence>
<name>A0A9P0HQ92_NEZVI</name>
<dbReference type="SMART" id="SM00404">
    <property type="entry name" value="PTPc_motif"/>
    <property type="match status" value="1"/>
</dbReference>
<dbReference type="Gene3D" id="3.90.190.10">
    <property type="entry name" value="Protein tyrosine phosphatase superfamily"/>
    <property type="match status" value="1"/>
</dbReference>
<proteinExistence type="predicted"/>
<dbReference type="Pfam" id="PF11548">
    <property type="entry name" value="Receptor_IA-2"/>
    <property type="match status" value="1"/>
</dbReference>
<gene>
    <name evidence="17" type="ORF">NEZAVI_LOCUS13714</name>
</gene>
<keyword evidence="6" id="KW-0770">Synapse</keyword>
<keyword evidence="9" id="KW-0325">Glycoprotein</keyword>
<evidence type="ECO:0000256" key="1">
    <source>
        <dbReference type="ARBA" id="ARBA00004212"/>
    </source>
</evidence>
<evidence type="ECO:0000256" key="11">
    <source>
        <dbReference type="ARBA" id="ARBA00034103"/>
    </source>
</evidence>